<dbReference type="OrthoDB" id="4060227at2759"/>
<dbReference type="Proteomes" id="UP000177622">
    <property type="component" value="Unassembled WGS sequence"/>
</dbReference>
<keyword evidence="2" id="KW-1185">Reference proteome</keyword>
<proteinExistence type="predicted"/>
<dbReference type="AlphaFoldDB" id="A0A1F5LJ59"/>
<dbReference type="RefSeq" id="XP_022488378.1">
    <property type="nucleotide sequence ID" value="XM_022631877.1"/>
</dbReference>
<dbReference type="GeneID" id="34576611"/>
<accession>A0A1F5LJ59</accession>
<sequence length="91" mass="10257">MSPSAAMSLRDSFGDRKIPVISRKITACVLCRKLKSLQMLLENDVSWKEKMEGRMSRLEQSIIQSTNQPPRITAGNAALWQQPLSIDNVLK</sequence>
<organism evidence="1 2">
    <name type="scientific">Penicillium arizonense</name>
    <dbReference type="NCBI Taxonomy" id="1835702"/>
    <lineage>
        <taxon>Eukaryota</taxon>
        <taxon>Fungi</taxon>
        <taxon>Dikarya</taxon>
        <taxon>Ascomycota</taxon>
        <taxon>Pezizomycotina</taxon>
        <taxon>Eurotiomycetes</taxon>
        <taxon>Eurotiomycetidae</taxon>
        <taxon>Eurotiales</taxon>
        <taxon>Aspergillaceae</taxon>
        <taxon>Penicillium</taxon>
    </lineage>
</organism>
<gene>
    <name evidence="1" type="ORF">PENARI_c009G05918</name>
</gene>
<evidence type="ECO:0000313" key="2">
    <source>
        <dbReference type="Proteomes" id="UP000177622"/>
    </source>
</evidence>
<reference evidence="1 2" key="1">
    <citation type="journal article" date="2016" name="Sci. Rep.">
        <title>Penicillium arizonense, a new, genome sequenced fungal species, reveals a high chemical diversity in secreted metabolites.</title>
        <authorList>
            <person name="Grijseels S."/>
            <person name="Nielsen J.C."/>
            <person name="Randelovic M."/>
            <person name="Nielsen J."/>
            <person name="Nielsen K.F."/>
            <person name="Workman M."/>
            <person name="Frisvad J.C."/>
        </authorList>
    </citation>
    <scope>NUCLEOTIDE SEQUENCE [LARGE SCALE GENOMIC DNA]</scope>
    <source>
        <strain evidence="1 2">CBS 141311</strain>
    </source>
</reference>
<comment type="caution">
    <text evidence="1">The sequence shown here is derived from an EMBL/GenBank/DDBJ whole genome shotgun (WGS) entry which is preliminary data.</text>
</comment>
<protein>
    <submittedName>
        <fullName evidence="1">Uncharacterized protein</fullName>
    </submittedName>
</protein>
<name>A0A1F5LJ59_PENAI</name>
<evidence type="ECO:0000313" key="1">
    <source>
        <dbReference type="EMBL" id="OGE52939.1"/>
    </source>
</evidence>
<dbReference type="EMBL" id="LXJU01000009">
    <property type="protein sequence ID" value="OGE52939.1"/>
    <property type="molecule type" value="Genomic_DNA"/>
</dbReference>